<name>A0ABR9WB69_9BACT</name>
<evidence type="ECO:0000313" key="2">
    <source>
        <dbReference type="Proteomes" id="UP000634134"/>
    </source>
</evidence>
<gene>
    <name evidence="1" type="ORF">IEE83_12655</name>
</gene>
<sequence>MPIRSHIDNGVKPKEGFINKSDTKIEWVNWVPHIYRKEHIVTKINGHPHAVDYLQNGLAHEFGHILGLHHVSGDTNEGASYGEGNVYDADSIMGIGMGMRDKFSDPWIKRLNQHLIKQNVSDTKVTFSGKVKTPQLLGFWDNGELKNVGSDKWIFKRMFGQ</sequence>
<dbReference type="Gene3D" id="3.40.390.10">
    <property type="entry name" value="Collagenase (Catalytic Domain)"/>
    <property type="match status" value="1"/>
</dbReference>
<protein>
    <recommendedName>
        <fullName evidence="3">Peptidase M10 metallopeptidase domain-containing protein</fullName>
    </recommendedName>
</protein>
<proteinExistence type="predicted"/>
<comment type="caution">
    <text evidence="1">The sequence shown here is derived from an EMBL/GenBank/DDBJ whole genome shotgun (WGS) entry which is preliminary data.</text>
</comment>
<accession>A0ABR9WB69</accession>
<keyword evidence="2" id="KW-1185">Reference proteome</keyword>
<dbReference type="RefSeq" id="WP_194120921.1">
    <property type="nucleotide sequence ID" value="NZ_JACYGY010000001.1"/>
</dbReference>
<dbReference type="Proteomes" id="UP000634134">
    <property type="component" value="Unassembled WGS sequence"/>
</dbReference>
<reference evidence="2" key="1">
    <citation type="submission" date="2023-07" db="EMBL/GenBank/DDBJ databases">
        <title>Dyadobacter sp. nov 'subterranea' isolated from contaminted grondwater.</title>
        <authorList>
            <person name="Szabo I."/>
            <person name="Al-Omari J."/>
            <person name="Szerdahelyi S.G."/>
            <person name="Rado J."/>
        </authorList>
    </citation>
    <scope>NUCLEOTIDE SEQUENCE [LARGE SCALE GENOMIC DNA]</scope>
    <source>
        <strain evidence="2">UP-52</strain>
    </source>
</reference>
<organism evidence="1 2">
    <name type="scientific">Dyadobacter subterraneus</name>
    <dbReference type="NCBI Taxonomy" id="2773304"/>
    <lineage>
        <taxon>Bacteria</taxon>
        <taxon>Pseudomonadati</taxon>
        <taxon>Bacteroidota</taxon>
        <taxon>Cytophagia</taxon>
        <taxon>Cytophagales</taxon>
        <taxon>Spirosomataceae</taxon>
        <taxon>Dyadobacter</taxon>
    </lineage>
</organism>
<dbReference type="SUPFAM" id="SSF55486">
    <property type="entry name" value="Metalloproteases ('zincins'), catalytic domain"/>
    <property type="match status" value="1"/>
</dbReference>
<evidence type="ECO:0008006" key="3">
    <source>
        <dbReference type="Google" id="ProtNLM"/>
    </source>
</evidence>
<dbReference type="InterPro" id="IPR024079">
    <property type="entry name" value="MetalloPept_cat_dom_sf"/>
</dbReference>
<evidence type="ECO:0000313" key="1">
    <source>
        <dbReference type="EMBL" id="MBE9462735.1"/>
    </source>
</evidence>
<dbReference type="EMBL" id="JACYGY010000001">
    <property type="protein sequence ID" value="MBE9462735.1"/>
    <property type="molecule type" value="Genomic_DNA"/>
</dbReference>